<gene>
    <name evidence="1" type="ORF">SKAU_G00088630</name>
</gene>
<evidence type="ECO:0000313" key="1">
    <source>
        <dbReference type="EMBL" id="KAJ8368835.1"/>
    </source>
</evidence>
<accession>A0A9Q1J432</accession>
<evidence type="ECO:0000313" key="2">
    <source>
        <dbReference type="Proteomes" id="UP001152622"/>
    </source>
</evidence>
<organism evidence="1 2">
    <name type="scientific">Synaphobranchus kaupii</name>
    <name type="common">Kaup's arrowtooth eel</name>
    <dbReference type="NCBI Taxonomy" id="118154"/>
    <lineage>
        <taxon>Eukaryota</taxon>
        <taxon>Metazoa</taxon>
        <taxon>Chordata</taxon>
        <taxon>Craniata</taxon>
        <taxon>Vertebrata</taxon>
        <taxon>Euteleostomi</taxon>
        <taxon>Actinopterygii</taxon>
        <taxon>Neopterygii</taxon>
        <taxon>Teleostei</taxon>
        <taxon>Anguilliformes</taxon>
        <taxon>Synaphobranchidae</taxon>
        <taxon>Synaphobranchus</taxon>
    </lineage>
</organism>
<dbReference type="AlphaFoldDB" id="A0A9Q1J432"/>
<protein>
    <submittedName>
        <fullName evidence="1">Uncharacterized protein</fullName>
    </submittedName>
</protein>
<reference evidence="1" key="1">
    <citation type="journal article" date="2023" name="Science">
        <title>Genome structures resolve the early diversification of teleost fishes.</title>
        <authorList>
            <person name="Parey E."/>
            <person name="Louis A."/>
            <person name="Montfort J."/>
            <person name="Bouchez O."/>
            <person name="Roques C."/>
            <person name="Iampietro C."/>
            <person name="Lluch J."/>
            <person name="Castinel A."/>
            <person name="Donnadieu C."/>
            <person name="Desvignes T."/>
            <person name="Floi Bucao C."/>
            <person name="Jouanno E."/>
            <person name="Wen M."/>
            <person name="Mejri S."/>
            <person name="Dirks R."/>
            <person name="Jansen H."/>
            <person name="Henkel C."/>
            <person name="Chen W.J."/>
            <person name="Zahm M."/>
            <person name="Cabau C."/>
            <person name="Klopp C."/>
            <person name="Thompson A.W."/>
            <person name="Robinson-Rechavi M."/>
            <person name="Braasch I."/>
            <person name="Lecointre G."/>
            <person name="Bobe J."/>
            <person name="Postlethwait J.H."/>
            <person name="Berthelot C."/>
            <person name="Roest Crollius H."/>
            <person name="Guiguen Y."/>
        </authorList>
    </citation>
    <scope>NUCLEOTIDE SEQUENCE</scope>
    <source>
        <strain evidence="1">WJC10195</strain>
    </source>
</reference>
<dbReference type="EMBL" id="JAINUF010000003">
    <property type="protein sequence ID" value="KAJ8368835.1"/>
    <property type="molecule type" value="Genomic_DNA"/>
</dbReference>
<proteinExistence type="predicted"/>
<sequence length="93" mass="10477">MRLVELNIPLPLTRRRWTFQLGVSSVGKLHRTERSDTPLERVIAVPPDTARLLLALRKLTVQREGLCWAAFLSSPAPITRCPRPGTLESVVNH</sequence>
<dbReference type="Proteomes" id="UP001152622">
    <property type="component" value="Chromosome 3"/>
</dbReference>
<comment type="caution">
    <text evidence="1">The sequence shown here is derived from an EMBL/GenBank/DDBJ whole genome shotgun (WGS) entry which is preliminary data.</text>
</comment>
<keyword evidence="2" id="KW-1185">Reference proteome</keyword>
<name>A0A9Q1J432_SYNKA</name>